<evidence type="ECO:0000256" key="5">
    <source>
        <dbReference type="SAM" id="Phobius"/>
    </source>
</evidence>
<sequence length="123" mass="14174">MDSSHSFNSSRRICEYGEWLEVPTCRCGKDMTILTSWTDKNPGRRMWKCDGNGTRKCRSWEWLDPPICDRAKKLIPGLLKKSSAKDEEIKLLNKCIKEKKIGAFMFGFCAALVLNMAIFVLFM</sequence>
<protein>
    <recommendedName>
        <fullName evidence="6">GRF-type domain-containing protein</fullName>
    </recommendedName>
</protein>
<keyword evidence="8" id="KW-1185">Reference proteome</keyword>
<evidence type="ECO:0000313" key="8">
    <source>
        <dbReference type="Proteomes" id="UP000249390"/>
    </source>
</evidence>
<keyword evidence="1" id="KW-0479">Metal-binding</keyword>
<gene>
    <name evidence="7" type="ORF">DM860_017945</name>
</gene>
<dbReference type="Proteomes" id="UP000249390">
    <property type="component" value="Unassembled WGS sequence"/>
</dbReference>
<keyword evidence="2 4" id="KW-0863">Zinc-finger</keyword>
<evidence type="ECO:0000256" key="3">
    <source>
        <dbReference type="ARBA" id="ARBA00022833"/>
    </source>
</evidence>
<reference evidence="7 8" key="1">
    <citation type="submission" date="2018-06" db="EMBL/GenBank/DDBJ databases">
        <title>The Genome of Cuscuta australis (Dodder) Provides Insight into the Evolution of Plant Parasitism.</title>
        <authorList>
            <person name="Liu H."/>
        </authorList>
    </citation>
    <scope>NUCLEOTIDE SEQUENCE [LARGE SCALE GENOMIC DNA]</scope>
    <source>
        <strain evidence="8">cv. Yunnan</strain>
        <tissue evidence="7">Vines</tissue>
    </source>
</reference>
<keyword evidence="5" id="KW-0812">Transmembrane</keyword>
<feature type="transmembrane region" description="Helical" evidence="5">
    <location>
        <begin position="101"/>
        <end position="122"/>
    </location>
</feature>
<keyword evidence="5" id="KW-0472">Membrane</keyword>
<name>A0A328D1E8_9ASTE</name>
<comment type="caution">
    <text evidence="7">The sequence shown here is derived from an EMBL/GenBank/DDBJ whole genome shotgun (WGS) entry which is preliminary data.</text>
</comment>
<accession>A0A328D1E8</accession>
<dbReference type="PANTHER" id="PTHR33248">
    <property type="entry name" value="ZINC ION-BINDING PROTEIN"/>
    <property type="match status" value="1"/>
</dbReference>
<dbReference type="InterPro" id="IPR010666">
    <property type="entry name" value="Znf_GRF"/>
</dbReference>
<proteinExistence type="predicted"/>
<evidence type="ECO:0000256" key="2">
    <source>
        <dbReference type="ARBA" id="ARBA00022771"/>
    </source>
</evidence>
<evidence type="ECO:0000256" key="4">
    <source>
        <dbReference type="PROSITE-ProRule" id="PRU01343"/>
    </source>
</evidence>
<keyword evidence="5" id="KW-1133">Transmembrane helix</keyword>
<dbReference type="EMBL" id="NQVE01000210">
    <property type="protein sequence ID" value="RAL38251.1"/>
    <property type="molecule type" value="Genomic_DNA"/>
</dbReference>
<feature type="domain" description="GRF-type" evidence="6">
    <location>
        <begin position="25"/>
        <end position="66"/>
    </location>
</feature>
<evidence type="ECO:0000313" key="7">
    <source>
        <dbReference type="EMBL" id="RAL38251.1"/>
    </source>
</evidence>
<dbReference type="GO" id="GO:0008270">
    <property type="term" value="F:zinc ion binding"/>
    <property type="evidence" value="ECO:0007669"/>
    <property type="project" value="UniProtKB-KW"/>
</dbReference>
<keyword evidence="3" id="KW-0862">Zinc</keyword>
<evidence type="ECO:0000259" key="6">
    <source>
        <dbReference type="PROSITE" id="PS51999"/>
    </source>
</evidence>
<dbReference type="PROSITE" id="PS51999">
    <property type="entry name" value="ZF_GRF"/>
    <property type="match status" value="1"/>
</dbReference>
<dbReference type="AlphaFoldDB" id="A0A328D1E8"/>
<evidence type="ECO:0000256" key="1">
    <source>
        <dbReference type="ARBA" id="ARBA00022723"/>
    </source>
</evidence>
<organism evidence="7 8">
    <name type="scientific">Cuscuta australis</name>
    <dbReference type="NCBI Taxonomy" id="267555"/>
    <lineage>
        <taxon>Eukaryota</taxon>
        <taxon>Viridiplantae</taxon>
        <taxon>Streptophyta</taxon>
        <taxon>Embryophyta</taxon>
        <taxon>Tracheophyta</taxon>
        <taxon>Spermatophyta</taxon>
        <taxon>Magnoliopsida</taxon>
        <taxon>eudicotyledons</taxon>
        <taxon>Gunneridae</taxon>
        <taxon>Pentapetalae</taxon>
        <taxon>asterids</taxon>
        <taxon>lamiids</taxon>
        <taxon>Solanales</taxon>
        <taxon>Convolvulaceae</taxon>
        <taxon>Cuscuteae</taxon>
        <taxon>Cuscuta</taxon>
        <taxon>Cuscuta subgen. Grammica</taxon>
        <taxon>Cuscuta sect. Cleistogrammica</taxon>
    </lineage>
</organism>